<evidence type="ECO:0000256" key="2">
    <source>
        <dbReference type="ARBA" id="ARBA00023015"/>
    </source>
</evidence>
<comment type="similarity">
    <text evidence="1">Belongs to the LysR transcriptional regulatory family.</text>
</comment>
<dbReference type="RefSeq" id="WP_163578580.1">
    <property type="nucleotide sequence ID" value="NZ_JBHUMW010000035.1"/>
</dbReference>
<dbReference type="PANTHER" id="PTHR30126">
    <property type="entry name" value="HTH-TYPE TRANSCRIPTIONAL REGULATOR"/>
    <property type="match status" value="1"/>
</dbReference>
<evidence type="ECO:0000313" key="6">
    <source>
        <dbReference type="EMBL" id="MRI67649.1"/>
    </source>
</evidence>
<evidence type="ECO:0000259" key="5">
    <source>
        <dbReference type="PROSITE" id="PS50931"/>
    </source>
</evidence>
<evidence type="ECO:0000256" key="3">
    <source>
        <dbReference type="ARBA" id="ARBA00023125"/>
    </source>
</evidence>
<comment type="caution">
    <text evidence="6">The sequence shown here is derived from an EMBL/GenBank/DDBJ whole genome shotgun (WGS) entry which is preliminary data.</text>
</comment>
<keyword evidence="7" id="KW-1185">Reference proteome</keyword>
<dbReference type="Gene3D" id="3.40.190.290">
    <property type="match status" value="1"/>
</dbReference>
<evidence type="ECO:0000313" key="7">
    <source>
        <dbReference type="Proteomes" id="UP000435187"/>
    </source>
</evidence>
<dbReference type="GO" id="GO:0003700">
    <property type="term" value="F:DNA-binding transcription factor activity"/>
    <property type="evidence" value="ECO:0007669"/>
    <property type="project" value="InterPro"/>
</dbReference>
<dbReference type="AlphaFoldDB" id="A0A6N7R2Y0"/>
<organism evidence="6 7">
    <name type="scientific">Gracilibacillus thailandensis</name>
    <dbReference type="NCBI Taxonomy" id="563735"/>
    <lineage>
        <taxon>Bacteria</taxon>
        <taxon>Bacillati</taxon>
        <taxon>Bacillota</taxon>
        <taxon>Bacilli</taxon>
        <taxon>Bacillales</taxon>
        <taxon>Bacillaceae</taxon>
        <taxon>Gracilibacillus</taxon>
    </lineage>
</organism>
<dbReference type="InterPro" id="IPR000847">
    <property type="entry name" value="LysR_HTH_N"/>
</dbReference>
<dbReference type="CDD" id="cd05466">
    <property type="entry name" value="PBP2_LTTR_substrate"/>
    <property type="match status" value="1"/>
</dbReference>
<evidence type="ECO:0000256" key="4">
    <source>
        <dbReference type="ARBA" id="ARBA00023163"/>
    </source>
</evidence>
<gene>
    <name evidence="6" type="ORF">GH885_15110</name>
</gene>
<accession>A0A6N7R2Y0</accession>
<dbReference type="InterPro" id="IPR036390">
    <property type="entry name" value="WH_DNA-bd_sf"/>
</dbReference>
<sequence length="296" mass="33641">MNIQKLHVLISLVETRKMTDTANLLGLSTPTVSFHIKSLEEEYGIKLFRTNAGGYRLTDAGEMLYHYAKQLSQINDALEKSVEDYKNGENGSIKLGASGVPAQLFMPELIHQLAEQYPRIKVSLDVKTAPEIEKKLLFQELDCGLVMETGNKEPDLVYEPITSDKIVLAFSKTHPFAGKEGLGESDLSHQTLLVHRLSSSTGHFSKSWLQEQKLQMEMIQLDSVSTIIKMLSYGKTVALISKRLIEKEDHLAYIEFENQDLERQIHFVYHRNLWISGPFRYFQELVLGLSESAENH</sequence>
<dbReference type="EMBL" id="WJEE01000037">
    <property type="protein sequence ID" value="MRI67649.1"/>
    <property type="molecule type" value="Genomic_DNA"/>
</dbReference>
<keyword evidence="4" id="KW-0804">Transcription</keyword>
<dbReference type="GO" id="GO:0000976">
    <property type="term" value="F:transcription cis-regulatory region binding"/>
    <property type="evidence" value="ECO:0007669"/>
    <property type="project" value="TreeGrafter"/>
</dbReference>
<proteinExistence type="inferred from homology"/>
<dbReference type="Pfam" id="PF03466">
    <property type="entry name" value="LysR_substrate"/>
    <property type="match status" value="1"/>
</dbReference>
<name>A0A6N7R2Y0_9BACI</name>
<dbReference type="PANTHER" id="PTHR30126:SF39">
    <property type="entry name" value="HTH-TYPE TRANSCRIPTIONAL REGULATOR CYSL"/>
    <property type="match status" value="1"/>
</dbReference>
<dbReference type="Gene3D" id="1.10.10.10">
    <property type="entry name" value="Winged helix-like DNA-binding domain superfamily/Winged helix DNA-binding domain"/>
    <property type="match status" value="1"/>
</dbReference>
<dbReference type="SUPFAM" id="SSF46785">
    <property type="entry name" value="Winged helix' DNA-binding domain"/>
    <property type="match status" value="1"/>
</dbReference>
<dbReference type="InterPro" id="IPR005119">
    <property type="entry name" value="LysR_subst-bd"/>
</dbReference>
<keyword evidence="2" id="KW-0805">Transcription regulation</keyword>
<evidence type="ECO:0000256" key="1">
    <source>
        <dbReference type="ARBA" id="ARBA00009437"/>
    </source>
</evidence>
<dbReference type="SUPFAM" id="SSF53850">
    <property type="entry name" value="Periplasmic binding protein-like II"/>
    <property type="match status" value="1"/>
</dbReference>
<protein>
    <submittedName>
        <fullName evidence="6">LysR family transcriptional regulator</fullName>
    </submittedName>
</protein>
<keyword evidence="3" id="KW-0238">DNA-binding</keyword>
<dbReference type="InterPro" id="IPR036388">
    <property type="entry name" value="WH-like_DNA-bd_sf"/>
</dbReference>
<reference evidence="6 7" key="1">
    <citation type="submission" date="2019-10" db="EMBL/GenBank/DDBJ databases">
        <title>Gracilibacillus salitolerans sp. nov., a moderate halophile isolated from a saline soil in northwest China.</title>
        <authorList>
            <person name="Gan L."/>
        </authorList>
    </citation>
    <scope>NUCLEOTIDE SEQUENCE [LARGE SCALE GENOMIC DNA]</scope>
    <source>
        <strain evidence="6 7">TP2-8</strain>
    </source>
</reference>
<dbReference type="Proteomes" id="UP000435187">
    <property type="component" value="Unassembled WGS sequence"/>
</dbReference>
<dbReference type="PROSITE" id="PS50931">
    <property type="entry name" value="HTH_LYSR"/>
    <property type="match status" value="1"/>
</dbReference>
<dbReference type="Pfam" id="PF00126">
    <property type="entry name" value="HTH_1"/>
    <property type="match status" value="1"/>
</dbReference>
<feature type="domain" description="HTH lysR-type" evidence="5">
    <location>
        <begin position="1"/>
        <end position="58"/>
    </location>
</feature>